<evidence type="ECO:0000313" key="2">
    <source>
        <dbReference type="EMBL" id="KAF8568211.1"/>
    </source>
</evidence>
<feature type="region of interest" description="Disordered" evidence="1">
    <location>
        <begin position="295"/>
        <end position="315"/>
    </location>
</feature>
<gene>
    <name evidence="2" type="ORF">P879_02461</name>
</gene>
<keyword evidence="3" id="KW-1185">Reference proteome</keyword>
<evidence type="ECO:0000313" key="3">
    <source>
        <dbReference type="Proteomes" id="UP000699462"/>
    </source>
</evidence>
<proteinExistence type="predicted"/>
<dbReference type="AlphaFoldDB" id="A0A8T0DNB9"/>
<feature type="compositionally biased region" description="Polar residues" evidence="1">
    <location>
        <begin position="382"/>
        <end position="393"/>
    </location>
</feature>
<feature type="region of interest" description="Disordered" evidence="1">
    <location>
        <begin position="364"/>
        <end position="393"/>
    </location>
</feature>
<dbReference type="EMBL" id="JTDF01003015">
    <property type="protein sequence ID" value="KAF8568211.1"/>
    <property type="molecule type" value="Genomic_DNA"/>
</dbReference>
<feature type="compositionally biased region" description="Polar residues" evidence="1">
    <location>
        <begin position="206"/>
        <end position="215"/>
    </location>
</feature>
<dbReference type="OrthoDB" id="10375126at2759"/>
<reference evidence="2 3" key="1">
    <citation type="submission" date="2019-07" db="EMBL/GenBank/DDBJ databases">
        <title>Annotation for the trematode Paragonimus westermani.</title>
        <authorList>
            <person name="Choi Y.-J."/>
        </authorList>
    </citation>
    <scope>NUCLEOTIDE SEQUENCE [LARGE SCALE GENOMIC DNA]</scope>
    <source>
        <strain evidence="2">180907_Pwestermani</strain>
    </source>
</reference>
<protein>
    <submittedName>
        <fullName evidence="2">Uncharacterized protein</fullName>
    </submittedName>
</protein>
<feature type="region of interest" description="Disordered" evidence="1">
    <location>
        <begin position="187"/>
        <end position="222"/>
    </location>
</feature>
<accession>A0A8T0DNB9</accession>
<comment type="caution">
    <text evidence="2">The sequence shown here is derived from an EMBL/GenBank/DDBJ whole genome shotgun (WGS) entry which is preliminary data.</text>
</comment>
<evidence type="ECO:0000256" key="1">
    <source>
        <dbReference type="SAM" id="MobiDB-lite"/>
    </source>
</evidence>
<name>A0A8T0DNB9_9TREM</name>
<sequence>MESLTSTEKKFPRFTVTSSCKSVRHSNDPLFNGTTDFLQGSLTNNYFGNSTEYLPIKLPEFPPIKLDVLKDSVDTISNATINLNTFPKNETIPQSDRPIDKTHSPCSTTTLCSESDKQIRQPEHDLDFSTVRTSRRTDIHRKKILHECIRNEGIGQGNVCKEPSSRRPNTLHLDPCCNQSKPTEGCNGNGLPNTASPKVSPRTKYIVSNGNQDSSNDAHTKDNRISRMQTVLEELTHKMCEFCVENSNIFANLEESLRIVTHLKSIIQNGSVKENCKHGKILQFVSSSWDRISESASQSESSNQGTFDGMVRRSSTQSPQLDNILGYTDFDCIHSDLLKPSEPSYRQVNVSDFVRNMAWIAGDQPNNGSATPNMVDGETESDNQSTIKRTNTSAIPSVLSRNPDLDQQCNSRGSVMKHYFRRTSRSRERAK</sequence>
<feature type="region of interest" description="Disordered" evidence="1">
    <location>
        <begin position="87"/>
        <end position="107"/>
    </location>
</feature>
<dbReference type="Proteomes" id="UP000699462">
    <property type="component" value="Unassembled WGS sequence"/>
</dbReference>
<organism evidence="2 3">
    <name type="scientific">Paragonimus westermani</name>
    <dbReference type="NCBI Taxonomy" id="34504"/>
    <lineage>
        <taxon>Eukaryota</taxon>
        <taxon>Metazoa</taxon>
        <taxon>Spiralia</taxon>
        <taxon>Lophotrochozoa</taxon>
        <taxon>Platyhelminthes</taxon>
        <taxon>Trematoda</taxon>
        <taxon>Digenea</taxon>
        <taxon>Plagiorchiida</taxon>
        <taxon>Troglotremata</taxon>
        <taxon>Troglotrematidae</taxon>
        <taxon>Paragonimus</taxon>
    </lineage>
</organism>